<evidence type="ECO:0000313" key="2">
    <source>
        <dbReference type="EMBL" id="MBB5928929.1"/>
    </source>
</evidence>
<organism evidence="2 3">
    <name type="scientific">Streptomyces echinatus</name>
    <dbReference type="NCBI Taxonomy" id="67293"/>
    <lineage>
        <taxon>Bacteria</taxon>
        <taxon>Bacillati</taxon>
        <taxon>Actinomycetota</taxon>
        <taxon>Actinomycetes</taxon>
        <taxon>Kitasatosporales</taxon>
        <taxon>Streptomycetaceae</taxon>
        <taxon>Streptomyces</taxon>
    </lineage>
</organism>
<dbReference type="SUPFAM" id="SSF50891">
    <property type="entry name" value="Cyclophilin-like"/>
    <property type="match status" value="1"/>
</dbReference>
<dbReference type="InterPro" id="IPR029000">
    <property type="entry name" value="Cyclophilin-like_dom_sf"/>
</dbReference>
<dbReference type="Pfam" id="PF04126">
    <property type="entry name" value="Cyclophil_like"/>
    <property type="match status" value="1"/>
</dbReference>
<keyword evidence="3" id="KW-1185">Reference proteome</keyword>
<sequence length="125" mass="13173">MQIRISWPAGNITATLDASTPTTQALAKALPLASTARTWGEEVYFDTGVAVSRETDARQVVEPGTVAFWTDGDALALPYGPTPISRGDECRLASPCNILGSVDGDAGLLATVRSGDPIRVELIEE</sequence>
<dbReference type="RefSeq" id="WP_184968125.1">
    <property type="nucleotide sequence ID" value="NZ_BAAAWF010000066.1"/>
</dbReference>
<dbReference type="Proteomes" id="UP000585836">
    <property type="component" value="Unassembled WGS sequence"/>
</dbReference>
<dbReference type="EMBL" id="JACHJK010000007">
    <property type="protein sequence ID" value="MBB5928929.1"/>
    <property type="molecule type" value="Genomic_DNA"/>
</dbReference>
<dbReference type="Gene3D" id="2.40.100.20">
    <property type="match status" value="1"/>
</dbReference>
<proteinExistence type="predicted"/>
<gene>
    <name evidence="2" type="ORF">FHS34_004399</name>
</gene>
<evidence type="ECO:0000313" key="3">
    <source>
        <dbReference type="Proteomes" id="UP000585836"/>
    </source>
</evidence>
<dbReference type="AlphaFoldDB" id="A0A7W9PWD9"/>
<comment type="caution">
    <text evidence="2">The sequence shown here is derived from an EMBL/GenBank/DDBJ whole genome shotgun (WGS) entry which is preliminary data.</text>
</comment>
<protein>
    <recommendedName>
        <fullName evidence="1">Cyclophilin TM1367-like domain-containing protein</fullName>
    </recommendedName>
</protein>
<accession>A0A7W9PWD9</accession>
<evidence type="ECO:0000259" key="1">
    <source>
        <dbReference type="Pfam" id="PF04126"/>
    </source>
</evidence>
<dbReference type="InterPro" id="IPR025658">
    <property type="entry name" value="Cyclophilin_TM1367"/>
</dbReference>
<feature type="domain" description="Cyclophilin TM1367-like" evidence="1">
    <location>
        <begin position="1"/>
        <end position="121"/>
    </location>
</feature>
<reference evidence="2 3" key="1">
    <citation type="submission" date="2020-08" db="EMBL/GenBank/DDBJ databases">
        <title>Genomic Encyclopedia of Type Strains, Phase III (KMG-III): the genomes of soil and plant-associated and newly described type strains.</title>
        <authorList>
            <person name="Whitman W."/>
        </authorList>
    </citation>
    <scope>NUCLEOTIDE SEQUENCE [LARGE SCALE GENOMIC DNA]</scope>
    <source>
        <strain evidence="2 3">CECT 3313</strain>
    </source>
</reference>
<name>A0A7W9PWD9_9ACTN</name>